<name>A0ABU9PU19_9BURK</name>
<gene>
    <name evidence="2" type="ORF">V8G57_08915</name>
</gene>
<evidence type="ECO:0000313" key="2">
    <source>
        <dbReference type="EMBL" id="MEM4987504.1"/>
    </source>
</evidence>
<proteinExistence type="predicted"/>
<sequence>MTTGSRVFDERMPPFIQVLNTNRQEQKIMTPTTRNFSMAASFVVVIAGFSAYLWLLYSAGCAGDAKGGSYGDPVRALQLESYALVPFLFALFTGTALPLMFGTYGLAGRSVVAAIFFVFVGAAFIFLGIQIEFWGIDACFNL</sequence>
<keyword evidence="1" id="KW-0812">Transmembrane</keyword>
<keyword evidence="1" id="KW-0472">Membrane</keyword>
<evidence type="ECO:0000313" key="3">
    <source>
        <dbReference type="Proteomes" id="UP001495910"/>
    </source>
</evidence>
<protein>
    <submittedName>
        <fullName evidence="2">Uncharacterized protein</fullName>
    </submittedName>
</protein>
<dbReference type="Proteomes" id="UP001495910">
    <property type="component" value="Unassembled WGS sequence"/>
</dbReference>
<dbReference type="RefSeq" id="WP_342829051.1">
    <property type="nucleotide sequence ID" value="NZ_JBANDC010000005.1"/>
</dbReference>
<organism evidence="2 3">
    <name type="scientific">Collimonas rhizosphaerae</name>
    <dbReference type="NCBI Taxonomy" id="3126357"/>
    <lineage>
        <taxon>Bacteria</taxon>
        <taxon>Pseudomonadati</taxon>
        <taxon>Pseudomonadota</taxon>
        <taxon>Betaproteobacteria</taxon>
        <taxon>Burkholderiales</taxon>
        <taxon>Oxalobacteraceae</taxon>
        <taxon>Collimonas</taxon>
    </lineage>
</organism>
<evidence type="ECO:0000256" key="1">
    <source>
        <dbReference type="SAM" id="Phobius"/>
    </source>
</evidence>
<feature type="transmembrane region" description="Helical" evidence="1">
    <location>
        <begin position="111"/>
        <end position="136"/>
    </location>
</feature>
<feature type="transmembrane region" description="Helical" evidence="1">
    <location>
        <begin position="36"/>
        <end position="57"/>
    </location>
</feature>
<feature type="transmembrane region" description="Helical" evidence="1">
    <location>
        <begin position="82"/>
        <end position="104"/>
    </location>
</feature>
<keyword evidence="3" id="KW-1185">Reference proteome</keyword>
<keyword evidence="1" id="KW-1133">Transmembrane helix</keyword>
<accession>A0ABU9PU19</accession>
<dbReference type="EMBL" id="JBANDC010000005">
    <property type="protein sequence ID" value="MEM4987504.1"/>
    <property type="molecule type" value="Genomic_DNA"/>
</dbReference>
<reference evidence="2 3" key="1">
    <citation type="submission" date="2024-02" db="EMBL/GenBank/DDBJ databases">
        <title>Draft genome sequence of Collimonas sp. strain H4R21, an effective mineral-weathering bacterial strain isolated from the beech rhizosphere.</title>
        <authorList>
            <person name="Morin E."/>
            <person name="Uroz S."/>
            <person name="Leveau J.H.J."/>
            <person name="Kumar R."/>
            <person name="Rey M.W."/>
            <person name="Pham J."/>
        </authorList>
    </citation>
    <scope>NUCLEOTIDE SEQUENCE [LARGE SCALE GENOMIC DNA]</scope>
    <source>
        <strain evidence="2 3">H4R21</strain>
    </source>
</reference>
<comment type="caution">
    <text evidence="2">The sequence shown here is derived from an EMBL/GenBank/DDBJ whole genome shotgun (WGS) entry which is preliminary data.</text>
</comment>